<dbReference type="PANTHER" id="PTHR34702:SF1">
    <property type="entry name" value="NA(+)_H(+) ANTIPORTER SUBUNIT F"/>
    <property type="match status" value="1"/>
</dbReference>
<protein>
    <submittedName>
        <fullName evidence="10">Na(+)/H(+) antiporter subunit F</fullName>
    </submittedName>
</protein>
<keyword evidence="3 8" id="KW-0813">Transport</keyword>
<evidence type="ECO:0000256" key="7">
    <source>
        <dbReference type="ARBA" id="ARBA00023136"/>
    </source>
</evidence>
<evidence type="ECO:0000256" key="2">
    <source>
        <dbReference type="ARBA" id="ARBA00009212"/>
    </source>
</evidence>
<evidence type="ECO:0000256" key="4">
    <source>
        <dbReference type="ARBA" id="ARBA00022475"/>
    </source>
</evidence>
<evidence type="ECO:0000313" key="10">
    <source>
        <dbReference type="EMBL" id="OEH84584.1"/>
    </source>
</evidence>
<keyword evidence="7 8" id="KW-0472">Membrane</keyword>
<evidence type="ECO:0000256" key="1">
    <source>
        <dbReference type="ARBA" id="ARBA00004651"/>
    </source>
</evidence>
<dbReference type="NCBIfam" id="NF009248">
    <property type="entry name" value="PRK12600.1"/>
    <property type="match status" value="1"/>
</dbReference>
<evidence type="ECO:0000313" key="11">
    <source>
        <dbReference type="Proteomes" id="UP000095255"/>
    </source>
</evidence>
<keyword evidence="6 9" id="KW-1133">Transmembrane helix</keyword>
<dbReference type="Proteomes" id="UP000095255">
    <property type="component" value="Unassembled WGS sequence"/>
</dbReference>
<feature type="transmembrane region" description="Helical" evidence="9">
    <location>
        <begin position="35"/>
        <end position="55"/>
    </location>
</feature>
<evidence type="ECO:0000256" key="6">
    <source>
        <dbReference type="ARBA" id="ARBA00022989"/>
    </source>
</evidence>
<comment type="similarity">
    <text evidence="2 8">Belongs to the CPA3 antiporters (TC 2.A.63) subunit F family.</text>
</comment>
<evidence type="ECO:0000256" key="9">
    <source>
        <dbReference type="SAM" id="Phobius"/>
    </source>
</evidence>
<keyword evidence="5 9" id="KW-0812">Transmembrane</keyword>
<keyword evidence="4 8" id="KW-1003">Cell membrane</keyword>
<dbReference type="Pfam" id="PF04066">
    <property type="entry name" value="MrpF_PhaF"/>
    <property type="match status" value="1"/>
</dbReference>
<feature type="transmembrane region" description="Helical" evidence="9">
    <location>
        <begin position="6"/>
        <end position="23"/>
    </location>
</feature>
<proteinExistence type="inferred from homology"/>
<dbReference type="InterPro" id="IPR007208">
    <property type="entry name" value="MrpF/PhaF-like"/>
</dbReference>
<keyword evidence="11" id="KW-1185">Reference proteome</keyword>
<keyword evidence="8" id="KW-0406">Ion transport</keyword>
<feature type="transmembrane region" description="Helical" evidence="9">
    <location>
        <begin position="67"/>
        <end position="89"/>
    </location>
</feature>
<accession>A0A1E5L3C3</accession>
<gene>
    <name evidence="10" type="ORF">BHU72_08785</name>
</gene>
<reference evidence="10 11" key="1">
    <citation type="submission" date="2016-09" db="EMBL/GenBank/DDBJ databases">
        <title>Desulfuribacillus arsenicus sp. nov., an obligately anaerobic, dissimilatory arsenic- and antimonate-reducing bacterium isolated from anoxic sediments.</title>
        <authorList>
            <person name="Abin C.A."/>
            <person name="Hollibaugh J.T."/>
        </authorList>
    </citation>
    <scope>NUCLEOTIDE SEQUENCE [LARGE SCALE GENOMIC DNA]</scope>
    <source>
        <strain evidence="10 11">MLFW-2</strain>
    </source>
</reference>
<dbReference type="STRING" id="1390249.BHU72_08785"/>
<dbReference type="GO" id="GO:0015385">
    <property type="term" value="F:sodium:proton antiporter activity"/>
    <property type="evidence" value="ECO:0007669"/>
    <property type="project" value="TreeGrafter"/>
</dbReference>
<dbReference type="PANTHER" id="PTHR34702">
    <property type="entry name" value="NA(+)/H(+) ANTIPORTER SUBUNIT F1"/>
    <property type="match status" value="1"/>
</dbReference>
<comment type="subcellular location">
    <subcellularLocation>
        <location evidence="1 8">Cell membrane</location>
        <topology evidence="1 8">Multi-pass membrane protein</topology>
    </subcellularLocation>
</comment>
<dbReference type="EMBL" id="MJAT01000037">
    <property type="protein sequence ID" value="OEH84584.1"/>
    <property type="molecule type" value="Genomic_DNA"/>
</dbReference>
<evidence type="ECO:0000256" key="8">
    <source>
        <dbReference type="PIRNR" id="PIRNR028784"/>
    </source>
</evidence>
<dbReference type="PIRSF" id="PIRSF028784">
    <property type="entry name" value="MrpF"/>
    <property type="match status" value="1"/>
</dbReference>
<keyword evidence="8" id="KW-0050">Antiport</keyword>
<dbReference type="AlphaFoldDB" id="A0A1E5L3C3"/>
<dbReference type="GO" id="GO:0005886">
    <property type="term" value="C:plasma membrane"/>
    <property type="evidence" value="ECO:0007669"/>
    <property type="project" value="UniProtKB-SubCell"/>
</dbReference>
<name>A0A1E5L3C3_9FIRM</name>
<organism evidence="10 11">
    <name type="scientific">Desulfuribacillus stibiiarsenatis</name>
    <dbReference type="NCBI Taxonomy" id="1390249"/>
    <lineage>
        <taxon>Bacteria</taxon>
        <taxon>Bacillati</taxon>
        <taxon>Bacillota</taxon>
        <taxon>Desulfuribacillia</taxon>
        <taxon>Desulfuribacillales</taxon>
        <taxon>Desulfuribacillaceae</taxon>
        <taxon>Desulfuribacillus</taxon>
    </lineage>
</organism>
<evidence type="ECO:0000256" key="5">
    <source>
        <dbReference type="ARBA" id="ARBA00022692"/>
    </source>
</evidence>
<comment type="caution">
    <text evidence="10">The sequence shown here is derived from an EMBL/GenBank/DDBJ whole genome shotgun (WGS) entry which is preliminary data.</text>
</comment>
<sequence>MMIDVVIIFAMIVIAISMMFCVYRLVVGPCVADRVLALDTIGINLVAMVIMFSMYQDTQVYLDVPLIIAILAFLGTISMSKFIVGGGLVDRNRN</sequence>
<evidence type="ECO:0000256" key="3">
    <source>
        <dbReference type="ARBA" id="ARBA00022448"/>
    </source>
</evidence>